<evidence type="ECO:0000313" key="2">
    <source>
        <dbReference type="EMBL" id="SDX53339.1"/>
    </source>
</evidence>
<dbReference type="InterPro" id="IPR025354">
    <property type="entry name" value="DUF4258"/>
</dbReference>
<reference evidence="2 3" key="1">
    <citation type="submission" date="2016-10" db="EMBL/GenBank/DDBJ databases">
        <authorList>
            <person name="Varghese N."/>
            <person name="Submissions S."/>
        </authorList>
    </citation>
    <scope>NUCLEOTIDE SEQUENCE [LARGE SCALE GENOMIC DNA]</scope>
    <source>
        <strain evidence="2 3">DSM 25353</strain>
    </source>
</reference>
<feature type="compositionally biased region" description="Low complexity" evidence="1">
    <location>
        <begin position="31"/>
        <end position="44"/>
    </location>
</feature>
<feature type="region of interest" description="Disordered" evidence="1">
    <location>
        <begin position="29"/>
        <end position="63"/>
    </location>
</feature>
<keyword evidence="3" id="KW-1185">Reference proteome</keyword>
<comment type="caution">
    <text evidence="2">The sequence shown here is derived from an EMBL/GenBank/DDBJ whole genome shotgun (WGS) entry which is preliminary data.</text>
</comment>
<dbReference type="Proteomes" id="UP000198711">
    <property type="component" value="Unassembled WGS sequence"/>
</dbReference>
<sequence length="153" mass="17222">MNSRRTVPFLLVIILVGFLLSNRHCNKHRPVVPTSAPAATAPSPDQSTGTTSQDDGLNRNPSRMHYTKHARCRMGCRHIDEAEILQILKNGTINYRKSELEGEPCRHKYAVEGNTSDNQRLRVIFAPCGDEMTVVTCIDLDREWPCDCPGDHH</sequence>
<organism evidence="2 3">
    <name type="scientific">Hydrobacter penzbergensis</name>
    <dbReference type="NCBI Taxonomy" id="1235997"/>
    <lineage>
        <taxon>Bacteria</taxon>
        <taxon>Pseudomonadati</taxon>
        <taxon>Bacteroidota</taxon>
        <taxon>Chitinophagia</taxon>
        <taxon>Chitinophagales</taxon>
        <taxon>Chitinophagaceae</taxon>
        <taxon>Hydrobacter</taxon>
    </lineage>
</organism>
<gene>
    <name evidence="2" type="ORF">SAMN05444410_11918</name>
</gene>
<evidence type="ECO:0008006" key="4">
    <source>
        <dbReference type="Google" id="ProtNLM"/>
    </source>
</evidence>
<evidence type="ECO:0000256" key="1">
    <source>
        <dbReference type="SAM" id="MobiDB-lite"/>
    </source>
</evidence>
<evidence type="ECO:0000313" key="3">
    <source>
        <dbReference type="Proteomes" id="UP000198711"/>
    </source>
</evidence>
<accession>A0A8X8II24</accession>
<dbReference type="Pfam" id="PF14076">
    <property type="entry name" value="DUF4258"/>
    <property type="match status" value="1"/>
</dbReference>
<protein>
    <recommendedName>
        <fullName evidence="4">DUF4258 domain-containing protein</fullName>
    </recommendedName>
</protein>
<feature type="compositionally biased region" description="Polar residues" evidence="1">
    <location>
        <begin position="45"/>
        <end position="61"/>
    </location>
</feature>
<dbReference type="AlphaFoldDB" id="A0A8X8II24"/>
<name>A0A8X8II24_9BACT</name>
<proteinExistence type="predicted"/>
<dbReference type="EMBL" id="FNNO01000019">
    <property type="protein sequence ID" value="SDX53339.1"/>
    <property type="molecule type" value="Genomic_DNA"/>
</dbReference>